<proteinExistence type="predicted"/>
<organism evidence="1 2">
    <name type="scientific">Maribacter algarum</name>
    <name type="common">ex Zhang et al. 2020</name>
    <dbReference type="NCBI Taxonomy" id="2578118"/>
    <lineage>
        <taxon>Bacteria</taxon>
        <taxon>Pseudomonadati</taxon>
        <taxon>Bacteroidota</taxon>
        <taxon>Flavobacteriia</taxon>
        <taxon>Flavobacteriales</taxon>
        <taxon>Flavobacteriaceae</taxon>
        <taxon>Maribacter</taxon>
    </lineage>
</organism>
<protein>
    <submittedName>
        <fullName evidence="1">Uncharacterized protein</fullName>
    </submittedName>
</protein>
<dbReference type="OrthoDB" id="1488726at2"/>
<keyword evidence="2" id="KW-1185">Reference proteome</keyword>
<comment type="caution">
    <text evidence="1">The sequence shown here is derived from an EMBL/GenBank/DDBJ whole genome shotgun (WGS) entry which is preliminary data.</text>
</comment>
<dbReference type="AlphaFoldDB" id="A0A5S3PW89"/>
<evidence type="ECO:0000313" key="2">
    <source>
        <dbReference type="Proteomes" id="UP000310314"/>
    </source>
</evidence>
<name>A0A5S3PW89_9FLAO</name>
<dbReference type="EMBL" id="VATY01000001">
    <property type="protein sequence ID" value="TMM59286.1"/>
    <property type="molecule type" value="Genomic_DNA"/>
</dbReference>
<accession>A0A5S3PW89</accession>
<dbReference type="Proteomes" id="UP000310314">
    <property type="component" value="Unassembled WGS sequence"/>
</dbReference>
<sequence length="383" mass="43887">MEKFLLVSLALLCSLGCKLDNSKEDLRIFLKEHEPETQIFKINSDSTVELTGKKGTVLKIDPGVLQHQDGSIPKGELEIHLLELTSTEDLLRANAQTVSDEKWLISGGAYKIQIFSENKELKIDEGESIDVSFPKISSEEMQLFEGNRDAQGNMNWEKSKEVLQNRKYPVLIQKDTSFMRYNITFAIDMPVDSVILKTLDKKFTVGDFKQKYQGIDSLAIVSDTIKAFKFDYILFETGIIDTAWVNKHPKYHHMLRSKVTTLVNDLYQSISINKLGWINVDRFYPEITDRVTFELVSDTELDFAQLYAANNENNALLNLYSDEKGNISFDAPLGKRFTIIAFGIKGEQIYGYKKSVLIEKGVKHQIKYRKADKNKMDAYFRLD</sequence>
<dbReference type="RefSeq" id="WP_138657275.1">
    <property type="nucleotide sequence ID" value="NZ_VATY01000001.1"/>
</dbReference>
<evidence type="ECO:0000313" key="1">
    <source>
        <dbReference type="EMBL" id="TMM59286.1"/>
    </source>
</evidence>
<reference evidence="1 2" key="1">
    <citation type="submission" date="2019-05" db="EMBL/GenBank/DDBJ databases">
        <authorList>
            <person name="Zhang J.-Y."/>
            <person name="Feg X."/>
            <person name="Du Z.-J."/>
        </authorList>
    </citation>
    <scope>NUCLEOTIDE SEQUENCE [LARGE SCALE GENOMIC DNA]</scope>
    <source>
        <strain evidence="1 2">RZ26</strain>
    </source>
</reference>
<gene>
    <name evidence="1" type="ORF">FEE95_07590</name>
</gene>